<dbReference type="EMBL" id="CAWUPB010000913">
    <property type="protein sequence ID" value="CAK7329447.1"/>
    <property type="molecule type" value="Genomic_DNA"/>
</dbReference>
<accession>A0AAV1R6L5</accession>
<protein>
    <submittedName>
        <fullName evidence="1">Uncharacterized protein</fullName>
    </submittedName>
</protein>
<dbReference type="Proteomes" id="UP001314170">
    <property type="component" value="Unassembled WGS sequence"/>
</dbReference>
<proteinExistence type="predicted"/>
<dbReference type="AlphaFoldDB" id="A0AAV1R6L5"/>
<keyword evidence="2" id="KW-1185">Reference proteome</keyword>
<organism evidence="1 2">
    <name type="scientific">Dovyalis caffra</name>
    <dbReference type="NCBI Taxonomy" id="77055"/>
    <lineage>
        <taxon>Eukaryota</taxon>
        <taxon>Viridiplantae</taxon>
        <taxon>Streptophyta</taxon>
        <taxon>Embryophyta</taxon>
        <taxon>Tracheophyta</taxon>
        <taxon>Spermatophyta</taxon>
        <taxon>Magnoliopsida</taxon>
        <taxon>eudicotyledons</taxon>
        <taxon>Gunneridae</taxon>
        <taxon>Pentapetalae</taxon>
        <taxon>rosids</taxon>
        <taxon>fabids</taxon>
        <taxon>Malpighiales</taxon>
        <taxon>Salicaceae</taxon>
        <taxon>Flacourtieae</taxon>
        <taxon>Dovyalis</taxon>
    </lineage>
</organism>
<comment type="caution">
    <text evidence="1">The sequence shown here is derived from an EMBL/GenBank/DDBJ whole genome shotgun (WGS) entry which is preliminary data.</text>
</comment>
<gene>
    <name evidence="1" type="ORF">DCAF_LOCUS7202</name>
</gene>
<evidence type="ECO:0000313" key="2">
    <source>
        <dbReference type="Proteomes" id="UP001314170"/>
    </source>
</evidence>
<name>A0AAV1R6L5_9ROSI</name>
<reference evidence="1 2" key="1">
    <citation type="submission" date="2024-01" db="EMBL/GenBank/DDBJ databases">
        <authorList>
            <person name="Waweru B."/>
        </authorList>
    </citation>
    <scope>NUCLEOTIDE SEQUENCE [LARGE SCALE GENOMIC DNA]</scope>
</reference>
<sequence>MILRYGPIDLRPTEGGIRIPAAKGDQSSSPGFRLDIPEAVLSHHRGNGSTDERKPILKEAIYRSLW</sequence>
<evidence type="ECO:0000313" key="1">
    <source>
        <dbReference type="EMBL" id="CAK7329447.1"/>
    </source>
</evidence>